<organism evidence="7 8">
    <name type="scientific">Halospeciosus flavus</name>
    <dbReference type="NCBI Taxonomy" id="3032283"/>
    <lineage>
        <taxon>Archaea</taxon>
        <taxon>Methanobacteriati</taxon>
        <taxon>Methanobacteriota</taxon>
        <taxon>Stenosarchaea group</taxon>
        <taxon>Halobacteria</taxon>
        <taxon>Halobacteriales</taxon>
        <taxon>Halobacteriaceae</taxon>
        <taxon>Halospeciosus</taxon>
    </lineage>
</organism>
<feature type="compositionally biased region" description="Acidic residues" evidence="6">
    <location>
        <begin position="67"/>
        <end position="89"/>
    </location>
</feature>
<dbReference type="Pfam" id="PF00902">
    <property type="entry name" value="TatC"/>
    <property type="match status" value="1"/>
</dbReference>
<keyword evidence="5" id="KW-0811">Translocation</keyword>
<dbReference type="GO" id="GO:0008320">
    <property type="term" value="F:protein transmembrane transporter activity"/>
    <property type="evidence" value="ECO:0007669"/>
    <property type="project" value="UniProtKB-UniRule"/>
</dbReference>
<feature type="compositionally biased region" description="Acidic residues" evidence="6">
    <location>
        <begin position="37"/>
        <end position="60"/>
    </location>
</feature>
<keyword evidence="5" id="KW-1003">Cell membrane</keyword>
<protein>
    <recommendedName>
        <fullName evidence="5">Sec-independent protein translocase protein TatC</fullName>
    </recommendedName>
</protein>
<evidence type="ECO:0000256" key="5">
    <source>
        <dbReference type="HAMAP-Rule" id="MF_00902"/>
    </source>
</evidence>
<dbReference type="InterPro" id="IPR002033">
    <property type="entry name" value="TatC"/>
</dbReference>
<evidence type="ECO:0000256" key="6">
    <source>
        <dbReference type="SAM" id="MobiDB-lite"/>
    </source>
</evidence>
<comment type="similarity">
    <text evidence="5">Belongs to the TatC family.</text>
</comment>
<dbReference type="GO" id="GO:0033281">
    <property type="term" value="C:TAT protein transport complex"/>
    <property type="evidence" value="ECO:0007669"/>
    <property type="project" value="UniProtKB-UniRule"/>
</dbReference>
<comment type="caution">
    <text evidence="7">The sequence shown here is derived from an EMBL/GenBank/DDBJ whole genome shotgun (WGS) entry which is preliminary data.</text>
</comment>
<evidence type="ECO:0000256" key="4">
    <source>
        <dbReference type="ARBA" id="ARBA00023136"/>
    </source>
</evidence>
<keyword evidence="3 5" id="KW-1133">Transmembrane helix</keyword>
<proteinExistence type="inferred from homology"/>
<keyword evidence="2 5" id="KW-0812">Transmembrane</keyword>
<dbReference type="PANTHER" id="PTHR30371">
    <property type="entry name" value="SEC-INDEPENDENT PROTEIN TRANSLOCASE PROTEIN TATC"/>
    <property type="match status" value="1"/>
</dbReference>
<keyword evidence="5" id="KW-0653">Protein transport</keyword>
<comment type="function">
    <text evidence="5">Part of the twin-arginine translocation (Tat) system that transports large folded proteins containing a characteristic twin-arginine motif in their signal peptide across membranes.</text>
</comment>
<reference evidence="7 8" key="1">
    <citation type="journal article" date="2019" name="Int. J. Syst. Evol. Microbiol.">
        <title>The Global Catalogue of Microorganisms (GCM) 10K type strain sequencing project: providing services to taxonomists for standard genome sequencing and annotation.</title>
        <authorList>
            <consortium name="The Broad Institute Genomics Platform"/>
            <consortium name="The Broad Institute Genome Sequencing Center for Infectious Disease"/>
            <person name="Wu L."/>
            <person name="Ma J."/>
        </authorList>
    </citation>
    <scope>NUCLEOTIDE SEQUENCE [LARGE SCALE GENOMIC DNA]</scope>
    <source>
        <strain evidence="7 8">XZGYJ-43</strain>
    </source>
</reference>
<dbReference type="HAMAP" id="MF_00902">
    <property type="entry name" value="TatC"/>
    <property type="match status" value="1"/>
</dbReference>
<evidence type="ECO:0000256" key="2">
    <source>
        <dbReference type="ARBA" id="ARBA00022692"/>
    </source>
</evidence>
<dbReference type="EMBL" id="JBHTAR010000011">
    <property type="protein sequence ID" value="MFC7201144.1"/>
    <property type="molecule type" value="Genomic_DNA"/>
</dbReference>
<feature type="transmembrane region" description="Helical" evidence="5">
    <location>
        <begin position="305"/>
        <end position="328"/>
    </location>
</feature>
<feature type="transmembrane region" description="Helical" evidence="5">
    <location>
        <begin position="254"/>
        <end position="285"/>
    </location>
</feature>
<evidence type="ECO:0000313" key="7">
    <source>
        <dbReference type="EMBL" id="MFC7201144.1"/>
    </source>
</evidence>
<name>A0ABD5Z7B6_9EURY</name>
<keyword evidence="8" id="KW-1185">Reference proteome</keyword>
<dbReference type="AlphaFoldDB" id="A0ABD5Z7B6"/>
<dbReference type="PRINTS" id="PR01840">
    <property type="entry name" value="TATCFAMILY"/>
</dbReference>
<evidence type="ECO:0000256" key="1">
    <source>
        <dbReference type="ARBA" id="ARBA00004141"/>
    </source>
</evidence>
<keyword evidence="5" id="KW-0813">Transport</keyword>
<dbReference type="RefSeq" id="WP_279527902.1">
    <property type="nucleotide sequence ID" value="NZ_CP122312.1"/>
</dbReference>
<feature type="transmembrane region" description="Helical" evidence="5">
    <location>
        <begin position="340"/>
        <end position="356"/>
    </location>
</feature>
<dbReference type="GO" id="GO:0043953">
    <property type="term" value="P:protein transport by the Tat complex"/>
    <property type="evidence" value="ECO:0007669"/>
    <property type="project" value="UniProtKB-UniRule"/>
</dbReference>
<keyword evidence="4 5" id="KW-0472">Membrane</keyword>
<dbReference type="PANTHER" id="PTHR30371:SF0">
    <property type="entry name" value="SEC-INDEPENDENT PROTEIN TRANSLOCASE PROTEIN TATC, CHLOROPLASTIC-RELATED"/>
    <property type="match status" value="1"/>
</dbReference>
<gene>
    <name evidence="5" type="primary">tatC</name>
    <name evidence="7" type="ORF">ACFQJ9_17310</name>
</gene>
<feature type="region of interest" description="Disordered" evidence="6">
    <location>
        <begin position="1"/>
        <end position="154"/>
    </location>
</feature>
<evidence type="ECO:0000313" key="8">
    <source>
        <dbReference type="Proteomes" id="UP001596447"/>
    </source>
</evidence>
<comment type="subcellular location">
    <subcellularLocation>
        <location evidence="5">Cell membrane</location>
        <topology evidence="5">Multi-pass membrane protein</topology>
    </subcellularLocation>
    <subcellularLocation>
        <location evidence="1">Membrane</location>
        <topology evidence="1">Multi-pass membrane protein</topology>
    </subcellularLocation>
</comment>
<dbReference type="Proteomes" id="UP001596447">
    <property type="component" value="Unassembled WGS sequence"/>
</dbReference>
<feature type="compositionally biased region" description="Acidic residues" evidence="6">
    <location>
        <begin position="124"/>
        <end position="145"/>
    </location>
</feature>
<feature type="transmembrane region" description="Helical" evidence="5">
    <location>
        <begin position="166"/>
        <end position="186"/>
    </location>
</feature>
<comment type="subunit">
    <text evidence="5">Forms a complex with TatA.</text>
</comment>
<sequence>MDDRPDEEPDSPAGTDDGEEEPEESVERVDPFAGMGGDDEEPSGDGESDADAGTDADAGDDGSASSEESDESEESDYELAPEVSPDLDGDAGGPAAQEPVQPPSGDADYRPEDATDGEQFQPEPVEDVEAVEEPEPVTPAPEDEFAPSGPSTDEELPLAEHIEEMVYRLAIVVAVAGGVSLLVFPFGEPIINFIWNGVLPASTDARPHLYAPLELVITQFKVASLAGIIVALPVFVYETYVFMRPGLYPHERRYYLAAIPTSLILAFVGVTFAYFIVLPAVMSYFLYYSESVALSALALGSTFDLILLLMGYLALVFQIPLFIMLAVMMNLTTRQWMEDRRLLFWGVFLGVAFLFSPDPTGVAPIIVAATMVGLFEGTLLLLRWTGR</sequence>
<feature type="transmembrane region" description="Helical" evidence="5">
    <location>
        <begin position="362"/>
        <end position="382"/>
    </location>
</feature>
<evidence type="ECO:0000256" key="3">
    <source>
        <dbReference type="ARBA" id="ARBA00022989"/>
    </source>
</evidence>
<feature type="transmembrane region" description="Helical" evidence="5">
    <location>
        <begin position="222"/>
        <end position="242"/>
    </location>
</feature>
<feature type="compositionally biased region" description="Acidic residues" evidence="6">
    <location>
        <begin position="1"/>
        <end position="24"/>
    </location>
</feature>
<accession>A0ABD5Z7B6</accession>